<dbReference type="AlphaFoldDB" id="A0A1Y3BHW5"/>
<comment type="caution">
    <text evidence="2">The sequence shown here is derived from an EMBL/GenBank/DDBJ whole genome shotgun (WGS) entry which is preliminary data.</text>
</comment>
<feature type="non-terminal residue" evidence="2">
    <location>
        <position position="1"/>
    </location>
</feature>
<evidence type="ECO:0000313" key="2">
    <source>
        <dbReference type="EMBL" id="OTF79468.1"/>
    </source>
</evidence>
<proteinExistence type="predicted"/>
<feature type="transmembrane region" description="Helical" evidence="1">
    <location>
        <begin position="52"/>
        <end position="72"/>
    </location>
</feature>
<keyword evidence="1" id="KW-0812">Transmembrane</keyword>
<accession>A0A1Y3BHW5</accession>
<protein>
    <submittedName>
        <fullName evidence="2">Uncharacterized protein</fullName>
    </submittedName>
</protein>
<feature type="transmembrane region" description="Helical" evidence="1">
    <location>
        <begin position="78"/>
        <end position="99"/>
    </location>
</feature>
<evidence type="ECO:0000256" key="1">
    <source>
        <dbReference type="SAM" id="Phobius"/>
    </source>
</evidence>
<keyword evidence="3" id="KW-1185">Reference proteome</keyword>
<dbReference type="OrthoDB" id="6508402at2759"/>
<keyword evidence="1" id="KW-1133">Transmembrane helix</keyword>
<dbReference type="EMBL" id="MUJZ01022967">
    <property type="protein sequence ID" value="OTF79468.1"/>
    <property type="molecule type" value="Genomic_DNA"/>
</dbReference>
<gene>
    <name evidence="2" type="ORF">BLA29_006862</name>
</gene>
<keyword evidence="1" id="KW-0472">Membrane</keyword>
<feature type="transmembrane region" description="Helical" evidence="1">
    <location>
        <begin position="22"/>
        <end position="45"/>
    </location>
</feature>
<sequence>DDKHRYINIDHHKKLKGNENRILIIEIIALTLLFVTVLNQVLGLIGVIRKNLILLIFVTIVNFVLFCILAFISNIGLILLLLLATSAGYLFIFQLKIGLRSRIKERLRFKQDLSVEIQDSIIQMRNRMSPCIHVSMEQYEAMTQQMLNRYSSPIVYCPHYNESVC</sequence>
<evidence type="ECO:0000313" key="3">
    <source>
        <dbReference type="Proteomes" id="UP000194236"/>
    </source>
</evidence>
<name>A0A1Y3BHW5_EURMA</name>
<reference evidence="2 3" key="1">
    <citation type="submission" date="2017-03" db="EMBL/GenBank/DDBJ databases">
        <title>Genome Survey of Euroglyphus maynei.</title>
        <authorList>
            <person name="Arlian L.G."/>
            <person name="Morgan M.S."/>
            <person name="Rider S.D."/>
        </authorList>
    </citation>
    <scope>NUCLEOTIDE SEQUENCE [LARGE SCALE GENOMIC DNA]</scope>
    <source>
        <strain evidence="2">Arlian Lab</strain>
        <tissue evidence="2">Whole body</tissue>
    </source>
</reference>
<organism evidence="2 3">
    <name type="scientific">Euroglyphus maynei</name>
    <name type="common">Mayne's house dust mite</name>
    <dbReference type="NCBI Taxonomy" id="6958"/>
    <lineage>
        <taxon>Eukaryota</taxon>
        <taxon>Metazoa</taxon>
        <taxon>Ecdysozoa</taxon>
        <taxon>Arthropoda</taxon>
        <taxon>Chelicerata</taxon>
        <taxon>Arachnida</taxon>
        <taxon>Acari</taxon>
        <taxon>Acariformes</taxon>
        <taxon>Sarcoptiformes</taxon>
        <taxon>Astigmata</taxon>
        <taxon>Psoroptidia</taxon>
        <taxon>Analgoidea</taxon>
        <taxon>Pyroglyphidae</taxon>
        <taxon>Pyroglyphinae</taxon>
        <taxon>Euroglyphus</taxon>
    </lineage>
</organism>
<dbReference type="Proteomes" id="UP000194236">
    <property type="component" value="Unassembled WGS sequence"/>
</dbReference>